<evidence type="ECO:0000256" key="1">
    <source>
        <dbReference type="ARBA" id="ARBA00004123"/>
    </source>
</evidence>
<name>A0A9Q9VNF6_CYPCA</name>
<dbReference type="KEGG" id="ccar:122134976"/>
<comment type="subcellular location">
    <subcellularLocation>
        <location evidence="1">Nucleus</location>
    </subcellularLocation>
</comment>
<dbReference type="GO" id="GO:0005634">
    <property type="term" value="C:nucleus"/>
    <property type="evidence" value="ECO:0007669"/>
    <property type="project" value="UniProtKB-SubCell"/>
</dbReference>
<feature type="compositionally biased region" description="Basic and acidic residues" evidence="3">
    <location>
        <begin position="44"/>
        <end position="92"/>
    </location>
</feature>
<proteinExistence type="predicted"/>
<dbReference type="AlphaFoldDB" id="A0A9Q9VNF6"/>
<feature type="compositionally biased region" description="Basic and acidic residues" evidence="3">
    <location>
        <begin position="14"/>
        <end position="28"/>
    </location>
</feature>
<evidence type="ECO:0000256" key="3">
    <source>
        <dbReference type="SAM" id="MobiDB-lite"/>
    </source>
</evidence>
<reference evidence="4" key="1">
    <citation type="submission" date="2025-08" db="UniProtKB">
        <authorList>
            <consortium name="RefSeq"/>
        </authorList>
    </citation>
    <scope>IDENTIFICATION</scope>
    <source>
        <tissue evidence="4">Muscle</tissue>
    </source>
</reference>
<dbReference type="GO" id="GO:0006357">
    <property type="term" value="P:regulation of transcription by RNA polymerase II"/>
    <property type="evidence" value="ECO:0007669"/>
    <property type="project" value="TreeGrafter"/>
</dbReference>
<protein>
    <submittedName>
        <fullName evidence="4">Scaffold attachment factor B2-like</fullName>
    </submittedName>
</protein>
<dbReference type="GO" id="GO:0050684">
    <property type="term" value="P:regulation of mRNA processing"/>
    <property type="evidence" value="ECO:0007669"/>
    <property type="project" value="TreeGrafter"/>
</dbReference>
<dbReference type="Proteomes" id="UP001155660">
    <property type="component" value="Chromosome A22"/>
</dbReference>
<dbReference type="InterPro" id="IPR051738">
    <property type="entry name" value="SAF_Modulators"/>
</dbReference>
<accession>A0A9Q9VNF6</accession>
<gene>
    <name evidence="4" type="primary">LOC122134976</name>
</gene>
<keyword evidence="2" id="KW-0539">Nucleus</keyword>
<evidence type="ECO:0000256" key="2">
    <source>
        <dbReference type="ARBA" id="ARBA00023242"/>
    </source>
</evidence>
<dbReference type="RefSeq" id="XP_042568246.1">
    <property type="nucleotide sequence ID" value="XM_042712312.1"/>
</dbReference>
<sequence>MCPDLNGSILPLKSQEERGLSMDVKSKGEPVISVENKKQRTHKERKDILSLDQIKEQRERERQRQREREIREVERRRHSGERDRDSRSERERIRLFREREEKERLMRKRNWLEVEKAATECRSHGA</sequence>
<dbReference type="GeneID" id="122134976"/>
<dbReference type="GO" id="GO:0043565">
    <property type="term" value="F:sequence-specific DNA binding"/>
    <property type="evidence" value="ECO:0007669"/>
    <property type="project" value="TreeGrafter"/>
</dbReference>
<dbReference type="PANTHER" id="PTHR15683">
    <property type="entry name" value="SCAFFOLD ATTACHMENT FACTOR B-RELATED"/>
    <property type="match status" value="1"/>
</dbReference>
<organism evidence="4">
    <name type="scientific">Cyprinus carpio</name>
    <name type="common">Common carp</name>
    <dbReference type="NCBI Taxonomy" id="7962"/>
    <lineage>
        <taxon>Eukaryota</taxon>
        <taxon>Metazoa</taxon>
        <taxon>Chordata</taxon>
        <taxon>Craniata</taxon>
        <taxon>Vertebrata</taxon>
        <taxon>Euteleostomi</taxon>
        <taxon>Actinopterygii</taxon>
        <taxon>Neopterygii</taxon>
        <taxon>Teleostei</taxon>
        <taxon>Ostariophysi</taxon>
        <taxon>Cypriniformes</taxon>
        <taxon>Cyprinidae</taxon>
        <taxon>Cyprininae</taxon>
        <taxon>Cyprinus</taxon>
    </lineage>
</organism>
<feature type="region of interest" description="Disordered" evidence="3">
    <location>
        <begin position="1"/>
        <end position="92"/>
    </location>
</feature>
<evidence type="ECO:0000313" key="4">
    <source>
        <dbReference type="RefSeq" id="XP_042568246.1"/>
    </source>
</evidence>
<dbReference type="PANTHER" id="PTHR15683:SF6">
    <property type="entry name" value="SCAFFOLD ATTACHMENT FACTOR B1"/>
    <property type="match status" value="1"/>
</dbReference>